<dbReference type="PROSITE" id="PS50893">
    <property type="entry name" value="ABC_TRANSPORTER_2"/>
    <property type="match status" value="1"/>
</dbReference>
<dbReference type="InterPro" id="IPR003439">
    <property type="entry name" value="ABC_transporter-like_ATP-bd"/>
</dbReference>
<proteinExistence type="predicted"/>
<dbReference type="Gene3D" id="3.40.50.300">
    <property type="entry name" value="P-loop containing nucleotide triphosphate hydrolases"/>
    <property type="match status" value="1"/>
</dbReference>
<dbReference type="EMBL" id="ADMG01000035">
    <property type="protein sequence ID" value="EKB30811.1"/>
    <property type="molecule type" value="Genomic_DNA"/>
</dbReference>
<sequence>MQNQREEALEPPGLACNGLTLGYDGRPVIEGLDLSLPPGASLAIVGESGCGKSTLLTALAGLRPAISGTVRWTSPQGGVRSIQDMRTSFVWQHLGLFPWKRVRENLALPLELSAGRCADSAGRVSAMLSELRLSGLESRFPSELSGGQRQRLALGRALIVQPQVLFMDEPFSALDALLRARMQDFLTALRRRHPCSVILVTHDISEAVALGSHVLMLAPHGRRAPECFENPAYSQELGCGDRASPAFYDTVRRIHAGLAAASGEDE</sequence>
<dbReference type="SMART" id="SM00382">
    <property type="entry name" value="AAA"/>
    <property type="match status" value="1"/>
</dbReference>
<dbReference type="PROSITE" id="PS00211">
    <property type="entry name" value="ABC_TRANSPORTER_1"/>
    <property type="match status" value="1"/>
</dbReference>
<dbReference type="GO" id="GO:0005524">
    <property type="term" value="F:ATP binding"/>
    <property type="evidence" value="ECO:0007669"/>
    <property type="project" value="UniProtKB-KW"/>
</dbReference>
<dbReference type="eggNOG" id="COG1116">
    <property type="taxonomic scope" value="Bacteria"/>
</dbReference>
<dbReference type="InterPro" id="IPR017871">
    <property type="entry name" value="ABC_transporter-like_CS"/>
</dbReference>
<organism evidence="6 7">
    <name type="scientific">Sutterella wadsworthensis 2_1_59BFAA</name>
    <dbReference type="NCBI Taxonomy" id="742823"/>
    <lineage>
        <taxon>Bacteria</taxon>
        <taxon>Pseudomonadati</taxon>
        <taxon>Pseudomonadota</taxon>
        <taxon>Betaproteobacteria</taxon>
        <taxon>Burkholderiales</taxon>
        <taxon>Sutterellaceae</taxon>
        <taxon>Sutterella</taxon>
    </lineage>
</organism>
<keyword evidence="3" id="KW-0547">Nucleotide-binding</keyword>
<dbReference type="InterPro" id="IPR003593">
    <property type="entry name" value="AAA+_ATPase"/>
</dbReference>
<dbReference type="PATRIC" id="fig|742823.3.peg.1493"/>
<evidence type="ECO:0000256" key="3">
    <source>
        <dbReference type="ARBA" id="ARBA00022741"/>
    </source>
</evidence>
<reference evidence="6 7" key="1">
    <citation type="submission" date="2012-05" db="EMBL/GenBank/DDBJ databases">
        <title>The Genome Sequence of Sutterella wadsworthensis 2_1_59BFAA.</title>
        <authorList>
            <consortium name="The Broad Institute Genome Sequencing Platform"/>
            <person name="Earl A."/>
            <person name="Ward D."/>
            <person name="Feldgarden M."/>
            <person name="Gevers D."/>
            <person name="Daigneault M."/>
            <person name="Strauss J."/>
            <person name="Allen-Vercoe E."/>
            <person name="Walker B."/>
            <person name="Young S.K."/>
            <person name="Zeng Q."/>
            <person name="Gargeya S."/>
            <person name="Fitzgerald M."/>
            <person name="Haas B."/>
            <person name="Abouelleil A."/>
            <person name="Alvarado L."/>
            <person name="Arachchi H.M."/>
            <person name="Berlin A.M."/>
            <person name="Chapman S.B."/>
            <person name="Goldberg J."/>
            <person name="Griggs A."/>
            <person name="Gujja S."/>
            <person name="Hansen M."/>
            <person name="Howarth C."/>
            <person name="Imamovic A."/>
            <person name="Larimer J."/>
            <person name="McCowen C."/>
            <person name="Montmayeur A."/>
            <person name="Murphy C."/>
            <person name="Neiman D."/>
            <person name="Pearson M."/>
            <person name="Priest M."/>
            <person name="Roberts A."/>
            <person name="Saif S."/>
            <person name="Shea T."/>
            <person name="Sisk P."/>
            <person name="Sykes S."/>
            <person name="Wortman J."/>
            <person name="Nusbaum C."/>
            <person name="Birren B."/>
        </authorList>
    </citation>
    <scope>NUCLEOTIDE SEQUENCE [LARGE SCALE GENOMIC DNA]</scope>
    <source>
        <strain evidence="6 7">2_1_59BFAA</strain>
    </source>
</reference>
<name>K1JKV6_9BURK</name>
<evidence type="ECO:0000259" key="5">
    <source>
        <dbReference type="PROSITE" id="PS50893"/>
    </source>
</evidence>
<accession>K1JKV6</accession>
<dbReference type="OrthoDB" id="9783039at2"/>
<keyword evidence="2" id="KW-0472">Membrane</keyword>
<keyword evidence="7" id="KW-1185">Reference proteome</keyword>
<protein>
    <recommendedName>
        <fullName evidence="5">ABC transporter domain-containing protein</fullName>
    </recommendedName>
</protein>
<gene>
    <name evidence="6" type="ORF">HMPREF9465_01501</name>
</gene>
<dbReference type="GO" id="GO:0016887">
    <property type="term" value="F:ATP hydrolysis activity"/>
    <property type="evidence" value="ECO:0007669"/>
    <property type="project" value="InterPro"/>
</dbReference>
<dbReference type="InterPro" id="IPR050093">
    <property type="entry name" value="ABC_SmlMolc_Importer"/>
</dbReference>
<feature type="domain" description="ABC transporter" evidence="5">
    <location>
        <begin position="14"/>
        <end position="244"/>
    </location>
</feature>
<evidence type="ECO:0000256" key="4">
    <source>
        <dbReference type="ARBA" id="ARBA00022840"/>
    </source>
</evidence>
<dbReference type="Pfam" id="PF00005">
    <property type="entry name" value="ABC_tran"/>
    <property type="match status" value="1"/>
</dbReference>
<keyword evidence="1" id="KW-0813">Transport</keyword>
<evidence type="ECO:0000256" key="1">
    <source>
        <dbReference type="ARBA" id="ARBA00022448"/>
    </source>
</evidence>
<dbReference type="RefSeq" id="WP_005435660.1">
    <property type="nucleotide sequence ID" value="NZ_JH815517.1"/>
</dbReference>
<dbReference type="STRING" id="742823.HMPREF9465_01501"/>
<dbReference type="HOGENOM" id="CLU_000604_1_22_4"/>
<evidence type="ECO:0000313" key="6">
    <source>
        <dbReference type="EMBL" id="EKB30811.1"/>
    </source>
</evidence>
<dbReference type="SUPFAM" id="SSF52540">
    <property type="entry name" value="P-loop containing nucleoside triphosphate hydrolases"/>
    <property type="match status" value="1"/>
</dbReference>
<dbReference type="PANTHER" id="PTHR42781">
    <property type="entry name" value="SPERMIDINE/PUTRESCINE IMPORT ATP-BINDING PROTEIN POTA"/>
    <property type="match status" value="1"/>
</dbReference>
<dbReference type="PANTHER" id="PTHR42781:SF4">
    <property type="entry name" value="SPERMIDINE_PUTRESCINE IMPORT ATP-BINDING PROTEIN POTA"/>
    <property type="match status" value="1"/>
</dbReference>
<dbReference type="AlphaFoldDB" id="K1JKV6"/>
<comment type="caution">
    <text evidence="6">The sequence shown here is derived from an EMBL/GenBank/DDBJ whole genome shotgun (WGS) entry which is preliminary data.</text>
</comment>
<keyword evidence="4" id="KW-0067">ATP-binding</keyword>
<evidence type="ECO:0000313" key="7">
    <source>
        <dbReference type="Proteomes" id="UP000005835"/>
    </source>
</evidence>
<keyword evidence="2" id="KW-1003">Cell membrane</keyword>
<evidence type="ECO:0000256" key="2">
    <source>
        <dbReference type="ARBA" id="ARBA00022475"/>
    </source>
</evidence>
<dbReference type="InterPro" id="IPR027417">
    <property type="entry name" value="P-loop_NTPase"/>
</dbReference>
<dbReference type="Proteomes" id="UP000005835">
    <property type="component" value="Unassembled WGS sequence"/>
</dbReference>